<evidence type="ECO:0000313" key="1">
    <source>
        <dbReference type="EMBL" id="PPA71689.1"/>
    </source>
</evidence>
<comment type="caution">
    <text evidence="1">The sequence shown here is derived from an EMBL/GenBank/DDBJ whole genome shotgun (WGS) entry which is preliminary data.</text>
</comment>
<sequence length="330" mass="38961">MAQLIKLQDYVSRYEKNMIRYPSQFVRLKKQQWSKLKAQWEGGALFIDEEEAQQIKDEIEGRNGLFRRIKSLWTRDEKLTQVDQEEEKSNVDAKDSPLLFEPKVHYRPDSLEDLKHLYLDQLFGLQLIWASSTLTEISYVDMKYRREEPLRFFLQRFPDTYLIMYEPVLLIKKAPIELDVLIFTPSSLYCIKILEEADHAAYIGSSDRFWTVKAGQQEKRLLNPSISLDRSETILKQLFKQNGVSFPIKKVILSRNGYLDFKDVPNGLQLIDKRNFQVWFNQQRTTTSPLKNMQLKAVQAIFEHTETTSVSRTQWVAEDDSLTRTSEFRQ</sequence>
<keyword evidence="2" id="KW-1185">Reference proteome</keyword>
<dbReference type="AlphaFoldDB" id="A0A2S5GFC7"/>
<name>A0A2S5GFC7_9BACL</name>
<dbReference type="Proteomes" id="UP000239047">
    <property type="component" value="Unassembled WGS sequence"/>
</dbReference>
<protein>
    <submittedName>
        <fullName evidence="1">NERD domain-containing protein</fullName>
    </submittedName>
</protein>
<dbReference type="OrthoDB" id="2433183at2"/>
<proteinExistence type="predicted"/>
<dbReference type="EMBL" id="PREZ01000002">
    <property type="protein sequence ID" value="PPA71689.1"/>
    <property type="molecule type" value="Genomic_DNA"/>
</dbReference>
<organism evidence="1 2">
    <name type="scientific">Jeotgalibacillus proteolyticus</name>
    <dbReference type="NCBI Taxonomy" id="2082395"/>
    <lineage>
        <taxon>Bacteria</taxon>
        <taxon>Bacillati</taxon>
        <taxon>Bacillota</taxon>
        <taxon>Bacilli</taxon>
        <taxon>Bacillales</taxon>
        <taxon>Caryophanaceae</taxon>
        <taxon>Jeotgalibacillus</taxon>
    </lineage>
</organism>
<dbReference type="RefSeq" id="WP_104057178.1">
    <property type="nucleotide sequence ID" value="NZ_PREZ01000002.1"/>
</dbReference>
<gene>
    <name evidence="1" type="ORF">C4B60_06445</name>
</gene>
<evidence type="ECO:0000313" key="2">
    <source>
        <dbReference type="Proteomes" id="UP000239047"/>
    </source>
</evidence>
<reference evidence="1 2" key="1">
    <citation type="submission" date="2018-02" db="EMBL/GenBank/DDBJ databases">
        <title>Jeotgalibacillus proteolyticum sp. nov. a protease producing bacterium isolated from ocean sediments of Laizhou Bay.</title>
        <authorList>
            <person name="Li Y."/>
        </authorList>
    </citation>
    <scope>NUCLEOTIDE SEQUENCE [LARGE SCALE GENOMIC DNA]</scope>
    <source>
        <strain evidence="1 2">22-7</strain>
    </source>
</reference>
<accession>A0A2S5GFC7</accession>